<keyword evidence="2 5" id="KW-0812">Transmembrane</keyword>
<keyword evidence="8" id="KW-1185">Reference proteome</keyword>
<feature type="transmembrane region" description="Helical" evidence="5">
    <location>
        <begin position="134"/>
        <end position="155"/>
    </location>
</feature>
<dbReference type="Proteomes" id="UP001501455">
    <property type="component" value="Unassembled WGS sequence"/>
</dbReference>
<dbReference type="InterPro" id="IPR036259">
    <property type="entry name" value="MFS_trans_sf"/>
</dbReference>
<feature type="domain" description="Major facilitator superfamily (MFS) profile" evidence="6">
    <location>
        <begin position="1"/>
        <end position="391"/>
    </location>
</feature>
<accession>A0ABP6TJI1</accession>
<dbReference type="Pfam" id="PF07690">
    <property type="entry name" value="MFS_1"/>
    <property type="match status" value="1"/>
</dbReference>
<dbReference type="PROSITE" id="PS50850">
    <property type="entry name" value="MFS"/>
    <property type="match status" value="1"/>
</dbReference>
<protein>
    <submittedName>
        <fullName evidence="7">MFS transporter</fullName>
    </submittedName>
</protein>
<keyword evidence="3 5" id="KW-1133">Transmembrane helix</keyword>
<evidence type="ECO:0000259" key="6">
    <source>
        <dbReference type="PROSITE" id="PS50850"/>
    </source>
</evidence>
<feature type="transmembrane region" description="Helical" evidence="5">
    <location>
        <begin position="210"/>
        <end position="229"/>
    </location>
</feature>
<dbReference type="InterPro" id="IPR011701">
    <property type="entry name" value="MFS"/>
</dbReference>
<organism evidence="7 8">
    <name type="scientific">Streptomyces prasinosporus</name>
    <dbReference type="NCBI Taxonomy" id="68256"/>
    <lineage>
        <taxon>Bacteria</taxon>
        <taxon>Bacillati</taxon>
        <taxon>Actinomycetota</taxon>
        <taxon>Actinomycetes</taxon>
        <taxon>Kitasatosporales</taxon>
        <taxon>Streptomycetaceae</taxon>
        <taxon>Streptomyces</taxon>
        <taxon>Streptomyces albogriseolus group</taxon>
    </lineage>
</organism>
<feature type="transmembrane region" description="Helical" evidence="5">
    <location>
        <begin position="302"/>
        <end position="321"/>
    </location>
</feature>
<evidence type="ECO:0000313" key="7">
    <source>
        <dbReference type="EMBL" id="GAA3494622.1"/>
    </source>
</evidence>
<dbReference type="SUPFAM" id="SSF103473">
    <property type="entry name" value="MFS general substrate transporter"/>
    <property type="match status" value="1"/>
</dbReference>
<feature type="transmembrane region" description="Helical" evidence="5">
    <location>
        <begin position="249"/>
        <end position="269"/>
    </location>
</feature>
<evidence type="ECO:0000256" key="2">
    <source>
        <dbReference type="ARBA" id="ARBA00022692"/>
    </source>
</evidence>
<dbReference type="RefSeq" id="WP_345574465.1">
    <property type="nucleotide sequence ID" value="NZ_BAAAXF010000018.1"/>
</dbReference>
<feature type="transmembrane region" description="Helical" evidence="5">
    <location>
        <begin position="74"/>
        <end position="92"/>
    </location>
</feature>
<feature type="transmembrane region" description="Helical" evidence="5">
    <location>
        <begin position="41"/>
        <end position="62"/>
    </location>
</feature>
<evidence type="ECO:0000256" key="4">
    <source>
        <dbReference type="ARBA" id="ARBA00023136"/>
    </source>
</evidence>
<feature type="transmembrane region" description="Helical" evidence="5">
    <location>
        <begin position="276"/>
        <end position="296"/>
    </location>
</feature>
<proteinExistence type="predicted"/>
<name>A0ABP6TJI1_9ACTN</name>
<evidence type="ECO:0000256" key="3">
    <source>
        <dbReference type="ARBA" id="ARBA00022989"/>
    </source>
</evidence>
<feature type="transmembrane region" description="Helical" evidence="5">
    <location>
        <begin position="367"/>
        <end position="386"/>
    </location>
</feature>
<feature type="transmembrane region" description="Helical" evidence="5">
    <location>
        <begin position="104"/>
        <end position="122"/>
    </location>
</feature>
<sequence length="414" mass="41955">MNVGVQRAAIAAVQVLGLAVWFSMSAVVPSLRSDWGLTAGGAVWLTASVQFGFVAGAVASTALNLADRVPPQRLLAASAAAAAACTVVLALVADRPAVAVPLRFMTGAFLAGVYPTGMKLMASWAGSAGRGRTMGVLIAALTLGSTLPHLIAGLGSLPWQGVLLAAAAAGFVGSVIALVLVRPGPHAASAAPARNPRYALTMFTERGPRLANLGYFGHMWELYALWTWIPSFLLAAPAARGLPGSVGSTVFLAMGLGGAAGCLLGGWGADRFGRSPAALAALLLSGLCCLLSPLLFHAPPLLLFAFCTLWGAAVIADSGVFSTSLSEVADHRYIGTALTGQTAIGFALTVVSIQLTPLLAEAVGWEYAFLLLAPGPLAGALAMRAFGRGAAPAHSPAGRLLTAEGRARAGERAG</sequence>
<evidence type="ECO:0000256" key="1">
    <source>
        <dbReference type="ARBA" id="ARBA00004651"/>
    </source>
</evidence>
<keyword evidence="4 5" id="KW-0472">Membrane</keyword>
<comment type="subcellular location">
    <subcellularLocation>
        <location evidence="1">Cell membrane</location>
        <topology evidence="1">Multi-pass membrane protein</topology>
    </subcellularLocation>
</comment>
<gene>
    <name evidence="7" type="ORF">GCM10019016_017220</name>
</gene>
<dbReference type="InterPro" id="IPR020846">
    <property type="entry name" value="MFS_dom"/>
</dbReference>
<dbReference type="EMBL" id="BAAAXF010000018">
    <property type="protein sequence ID" value="GAA3494622.1"/>
    <property type="molecule type" value="Genomic_DNA"/>
</dbReference>
<reference evidence="8" key="1">
    <citation type="journal article" date="2019" name="Int. J. Syst. Evol. Microbiol.">
        <title>The Global Catalogue of Microorganisms (GCM) 10K type strain sequencing project: providing services to taxonomists for standard genome sequencing and annotation.</title>
        <authorList>
            <consortium name="The Broad Institute Genomics Platform"/>
            <consortium name="The Broad Institute Genome Sequencing Center for Infectious Disease"/>
            <person name="Wu L."/>
            <person name="Ma J."/>
        </authorList>
    </citation>
    <scope>NUCLEOTIDE SEQUENCE [LARGE SCALE GENOMIC DNA]</scope>
    <source>
        <strain evidence="8">JCM 4816</strain>
    </source>
</reference>
<dbReference type="PANTHER" id="PTHR23521">
    <property type="entry name" value="TRANSPORTER MFS SUPERFAMILY"/>
    <property type="match status" value="1"/>
</dbReference>
<feature type="transmembrane region" description="Helical" evidence="5">
    <location>
        <begin position="333"/>
        <end position="355"/>
    </location>
</feature>
<evidence type="ECO:0000256" key="5">
    <source>
        <dbReference type="SAM" id="Phobius"/>
    </source>
</evidence>
<dbReference type="PANTHER" id="PTHR23521:SF3">
    <property type="entry name" value="MFS TRANSPORTER"/>
    <property type="match status" value="1"/>
</dbReference>
<dbReference type="Gene3D" id="1.20.1250.20">
    <property type="entry name" value="MFS general substrate transporter like domains"/>
    <property type="match status" value="2"/>
</dbReference>
<comment type="caution">
    <text evidence="7">The sequence shown here is derived from an EMBL/GenBank/DDBJ whole genome shotgun (WGS) entry which is preliminary data.</text>
</comment>
<feature type="transmembrane region" description="Helical" evidence="5">
    <location>
        <begin position="161"/>
        <end position="181"/>
    </location>
</feature>
<evidence type="ECO:0000313" key="8">
    <source>
        <dbReference type="Proteomes" id="UP001501455"/>
    </source>
</evidence>